<dbReference type="Proteomes" id="UP001606302">
    <property type="component" value="Unassembled WGS sequence"/>
</dbReference>
<gene>
    <name evidence="1" type="ORF">ACG04Q_21475</name>
</gene>
<keyword evidence="2" id="KW-1185">Reference proteome</keyword>
<reference evidence="1 2" key="1">
    <citation type="submission" date="2024-08" db="EMBL/GenBank/DDBJ databases">
        <authorList>
            <person name="Lu H."/>
        </authorList>
    </citation>
    <scope>NUCLEOTIDE SEQUENCE [LARGE SCALE GENOMIC DNA]</scope>
    <source>
        <strain evidence="1 2">DXS20W</strain>
    </source>
</reference>
<name>A0ABW7GQR1_9BURK</name>
<dbReference type="RefSeq" id="WP_394513464.1">
    <property type="nucleotide sequence ID" value="NZ_JBIGHX010000009.1"/>
</dbReference>
<proteinExistence type="predicted"/>
<organism evidence="1 2">
    <name type="scientific">Pelomonas lactea</name>
    <dbReference type="NCBI Taxonomy" id="3299030"/>
    <lineage>
        <taxon>Bacteria</taxon>
        <taxon>Pseudomonadati</taxon>
        <taxon>Pseudomonadota</taxon>
        <taxon>Betaproteobacteria</taxon>
        <taxon>Burkholderiales</taxon>
        <taxon>Sphaerotilaceae</taxon>
        <taxon>Roseateles</taxon>
    </lineage>
</organism>
<evidence type="ECO:0000313" key="1">
    <source>
        <dbReference type="EMBL" id="MFG6464154.1"/>
    </source>
</evidence>
<evidence type="ECO:0000313" key="2">
    <source>
        <dbReference type="Proteomes" id="UP001606302"/>
    </source>
</evidence>
<accession>A0ABW7GQR1</accession>
<comment type="caution">
    <text evidence="1">The sequence shown here is derived from an EMBL/GenBank/DDBJ whole genome shotgun (WGS) entry which is preliminary data.</text>
</comment>
<dbReference type="EMBL" id="JBIGHX010000009">
    <property type="protein sequence ID" value="MFG6464154.1"/>
    <property type="molecule type" value="Genomic_DNA"/>
</dbReference>
<protein>
    <submittedName>
        <fullName evidence="1">Uncharacterized protein</fullName>
    </submittedName>
</protein>
<sequence>MVELTLNAPWFMLSMEVGDQGEPEHSVTQTLCIAWEYDLADILVSMEAARVTGLICMMPASASASGHWTSREIREVWLHRSAAGRHIELLDKTGQRFDCGLTPDHIAPVEIDLLWRVIPRRQR</sequence>